<dbReference type="GO" id="GO:0032259">
    <property type="term" value="P:methylation"/>
    <property type="evidence" value="ECO:0007669"/>
    <property type="project" value="UniProtKB-KW"/>
</dbReference>
<evidence type="ECO:0000313" key="10">
    <source>
        <dbReference type="Proteomes" id="UP000046393"/>
    </source>
</evidence>
<dbReference type="Proteomes" id="UP000046393">
    <property type="component" value="Unplaced"/>
</dbReference>
<evidence type="ECO:0000256" key="3">
    <source>
        <dbReference type="ARBA" id="ARBA00012533"/>
    </source>
</evidence>
<evidence type="ECO:0000256" key="6">
    <source>
        <dbReference type="ARBA" id="ARBA00022679"/>
    </source>
</evidence>
<dbReference type="Pfam" id="PF10294">
    <property type="entry name" value="Methyltransf_16"/>
    <property type="match status" value="1"/>
</dbReference>
<name>A0A0N5AGY0_9BILA</name>
<reference evidence="11" key="1">
    <citation type="submission" date="2017-02" db="UniProtKB">
        <authorList>
            <consortium name="WormBaseParasite"/>
        </authorList>
    </citation>
    <scope>IDENTIFICATION</scope>
</reference>
<dbReference type="CDD" id="cd02440">
    <property type="entry name" value="AdoMet_MTases"/>
    <property type="match status" value="1"/>
</dbReference>
<sequence>MTKTEGFEHFKLNSGKELFYIDDAAVSRNLKERGYKDSEELQCIEHSDLQQGVYEGGLKVWEGASDLCNFIDTYSDEAVCAGKSVLEVGCGAALPTILALQKGAKNAVVQDFNKSVIECFTKDNFGLNNVPMNKCKFYFGDWKNFQEELAGHRFDIIFSSETIYNEQLYERFHGLLDAALKPNGMILIAAKSYYFGVGGSVPSFISFVKDKGKFNPLIVWSSNSTIPRKIIQLTRNNLSDDLFAPSN</sequence>
<dbReference type="GO" id="GO:0018064">
    <property type="term" value="F:protein-L-histidine N-tele-methyltransferase activity"/>
    <property type="evidence" value="ECO:0007669"/>
    <property type="project" value="UniProtKB-EC"/>
</dbReference>
<accession>A0A0N5AGY0</accession>
<keyword evidence="7" id="KW-0949">S-adenosyl-L-methionine</keyword>
<evidence type="ECO:0000313" key="11">
    <source>
        <dbReference type="WBParaSite" id="SMUV_0000361001-mRNA-1"/>
    </source>
</evidence>
<dbReference type="PANTHER" id="PTHR14614:SF39">
    <property type="entry name" value="HISTIDINE PROTEIN METHYLTRANSFERASE 1 HOMOLOG"/>
    <property type="match status" value="1"/>
</dbReference>
<proteinExistence type="inferred from homology"/>
<comment type="similarity">
    <text evidence="9">Belongs to the methyltransferase superfamily. METTL18 family.</text>
</comment>
<evidence type="ECO:0000256" key="7">
    <source>
        <dbReference type="ARBA" id="ARBA00022691"/>
    </source>
</evidence>
<dbReference type="GO" id="GO:0005634">
    <property type="term" value="C:nucleus"/>
    <property type="evidence" value="ECO:0007669"/>
    <property type="project" value="UniProtKB-SubCell"/>
</dbReference>
<dbReference type="WBParaSite" id="SMUV_0000361001-mRNA-1">
    <property type="protein sequence ID" value="SMUV_0000361001-mRNA-1"/>
    <property type="gene ID" value="SMUV_0000361001"/>
</dbReference>
<evidence type="ECO:0000256" key="5">
    <source>
        <dbReference type="ARBA" id="ARBA00022603"/>
    </source>
</evidence>
<evidence type="ECO:0000256" key="9">
    <source>
        <dbReference type="ARBA" id="ARBA00038126"/>
    </source>
</evidence>
<evidence type="ECO:0000256" key="2">
    <source>
        <dbReference type="ARBA" id="ARBA00004496"/>
    </source>
</evidence>
<organism evidence="10 11">
    <name type="scientific">Syphacia muris</name>
    <dbReference type="NCBI Taxonomy" id="451379"/>
    <lineage>
        <taxon>Eukaryota</taxon>
        <taxon>Metazoa</taxon>
        <taxon>Ecdysozoa</taxon>
        <taxon>Nematoda</taxon>
        <taxon>Chromadorea</taxon>
        <taxon>Rhabditida</taxon>
        <taxon>Spirurina</taxon>
        <taxon>Oxyuridomorpha</taxon>
        <taxon>Oxyuroidea</taxon>
        <taxon>Oxyuridae</taxon>
        <taxon>Syphacia</taxon>
    </lineage>
</organism>
<dbReference type="GO" id="GO:0005737">
    <property type="term" value="C:cytoplasm"/>
    <property type="evidence" value="ECO:0007669"/>
    <property type="project" value="UniProtKB-SubCell"/>
</dbReference>
<dbReference type="PANTHER" id="PTHR14614">
    <property type="entry name" value="HEPATOCELLULAR CARCINOMA-ASSOCIATED ANTIGEN"/>
    <property type="match status" value="1"/>
</dbReference>
<evidence type="ECO:0000256" key="8">
    <source>
        <dbReference type="ARBA" id="ARBA00023242"/>
    </source>
</evidence>
<comment type="subcellular location">
    <subcellularLocation>
        <location evidence="2">Cytoplasm</location>
    </subcellularLocation>
    <subcellularLocation>
        <location evidence="1">Nucleus</location>
    </subcellularLocation>
</comment>
<dbReference type="InterPro" id="IPR019410">
    <property type="entry name" value="Methyltransf_16"/>
</dbReference>
<keyword evidence="8" id="KW-0539">Nucleus</keyword>
<dbReference type="Gene3D" id="3.40.50.150">
    <property type="entry name" value="Vaccinia Virus protein VP39"/>
    <property type="match status" value="1"/>
</dbReference>
<evidence type="ECO:0000256" key="4">
    <source>
        <dbReference type="ARBA" id="ARBA00022490"/>
    </source>
</evidence>
<keyword evidence="4" id="KW-0963">Cytoplasm</keyword>
<dbReference type="STRING" id="451379.A0A0N5AGY0"/>
<keyword evidence="5" id="KW-0489">Methyltransferase</keyword>
<evidence type="ECO:0000256" key="1">
    <source>
        <dbReference type="ARBA" id="ARBA00004123"/>
    </source>
</evidence>
<keyword evidence="6" id="KW-0808">Transferase</keyword>
<dbReference type="SUPFAM" id="SSF53335">
    <property type="entry name" value="S-adenosyl-L-methionine-dependent methyltransferases"/>
    <property type="match status" value="1"/>
</dbReference>
<dbReference type="EC" id="2.1.1.85" evidence="3"/>
<protein>
    <recommendedName>
        <fullName evidence="3">protein-histidine N-methyltransferase</fullName>
        <ecNumber evidence="3">2.1.1.85</ecNumber>
    </recommendedName>
</protein>
<dbReference type="AlphaFoldDB" id="A0A0N5AGY0"/>
<dbReference type="InterPro" id="IPR029063">
    <property type="entry name" value="SAM-dependent_MTases_sf"/>
</dbReference>
<keyword evidence="10" id="KW-1185">Reference proteome</keyword>